<dbReference type="InterPro" id="IPR006447">
    <property type="entry name" value="Myb_dom_plants"/>
</dbReference>
<protein>
    <submittedName>
        <fullName evidence="5">Myb family transcription factor EFM</fullName>
    </submittedName>
</protein>
<feature type="region of interest" description="Disordered" evidence="4">
    <location>
        <begin position="61"/>
        <end position="102"/>
    </location>
</feature>
<evidence type="ECO:0000256" key="3">
    <source>
        <dbReference type="ARBA" id="ARBA00023242"/>
    </source>
</evidence>
<evidence type="ECO:0000256" key="4">
    <source>
        <dbReference type="SAM" id="MobiDB-lite"/>
    </source>
</evidence>
<sequence length="102" mass="11114">MCLFAAATPKQIRELMKVDGLTNDEVKSHLQKYRLHIRKLPSTSGGTRDFSWLAQELPNKQVDAHSGSPQDHLNLGGSAKRGSGSATGGDSMEEDEDDKCES</sequence>
<dbReference type="PANTHER" id="PTHR31003:SF22">
    <property type="entry name" value="TRANSCRIPTION FACTOR HHO5"/>
    <property type="match status" value="1"/>
</dbReference>
<dbReference type="GO" id="GO:0003700">
    <property type="term" value="F:DNA-binding transcription factor activity"/>
    <property type="evidence" value="ECO:0007669"/>
    <property type="project" value="InterPro"/>
</dbReference>
<dbReference type="PANTHER" id="PTHR31003">
    <property type="entry name" value="MYB FAMILY TRANSCRIPTION FACTOR"/>
    <property type="match status" value="1"/>
</dbReference>
<keyword evidence="3" id="KW-0539">Nucleus</keyword>
<dbReference type="InterPro" id="IPR009057">
    <property type="entry name" value="Homeodomain-like_sf"/>
</dbReference>
<dbReference type="InterPro" id="IPR044787">
    <property type="entry name" value="HHO5-like"/>
</dbReference>
<accession>A0AAW2NJK4</accession>
<dbReference type="SUPFAM" id="SSF46689">
    <property type="entry name" value="Homeodomain-like"/>
    <property type="match status" value="1"/>
</dbReference>
<evidence type="ECO:0000313" key="5">
    <source>
        <dbReference type="EMBL" id="KAL0343640.1"/>
    </source>
</evidence>
<keyword evidence="1" id="KW-0805">Transcription regulation</keyword>
<dbReference type="GO" id="GO:0005634">
    <property type="term" value="C:nucleus"/>
    <property type="evidence" value="ECO:0007669"/>
    <property type="project" value="UniProtKB-SubCell"/>
</dbReference>
<name>A0AAW2NJK4_9LAMI</name>
<gene>
    <name evidence="5" type="ORF">Sangu_1251400</name>
</gene>
<dbReference type="EMBL" id="JACGWK010000007">
    <property type="protein sequence ID" value="KAL0343640.1"/>
    <property type="molecule type" value="Genomic_DNA"/>
</dbReference>
<feature type="compositionally biased region" description="Acidic residues" evidence="4">
    <location>
        <begin position="91"/>
        <end position="102"/>
    </location>
</feature>
<dbReference type="GO" id="GO:0003677">
    <property type="term" value="F:DNA binding"/>
    <property type="evidence" value="ECO:0007669"/>
    <property type="project" value="UniProtKB-KW"/>
</dbReference>
<dbReference type="AlphaFoldDB" id="A0AAW2NJK4"/>
<evidence type="ECO:0000256" key="2">
    <source>
        <dbReference type="ARBA" id="ARBA00023163"/>
    </source>
</evidence>
<dbReference type="NCBIfam" id="TIGR01557">
    <property type="entry name" value="myb_SHAQKYF"/>
    <property type="match status" value="1"/>
</dbReference>
<comment type="caution">
    <text evidence="5">The sequence shown here is derived from an EMBL/GenBank/DDBJ whole genome shotgun (WGS) entry which is preliminary data.</text>
</comment>
<proteinExistence type="predicted"/>
<evidence type="ECO:0000256" key="1">
    <source>
        <dbReference type="ARBA" id="ARBA00023015"/>
    </source>
</evidence>
<keyword evidence="2" id="KW-0804">Transcription</keyword>
<reference evidence="5" key="1">
    <citation type="submission" date="2020-06" db="EMBL/GenBank/DDBJ databases">
        <authorList>
            <person name="Li T."/>
            <person name="Hu X."/>
            <person name="Zhang T."/>
            <person name="Song X."/>
            <person name="Zhang H."/>
            <person name="Dai N."/>
            <person name="Sheng W."/>
            <person name="Hou X."/>
            <person name="Wei L."/>
        </authorList>
    </citation>
    <scope>NUCLEOTIDE SEQUENCE</scope>
    <source>
        <strain evidence="5">G01</strain>
        <tissue evidence="5">Leaf</tissue>
    </source>
</reference>
<dbReference type="Gene3D" id="1.10.10.60">
    <property type="entry name" value="Homeodomain-like"/>
    <property type="match status" value="1"/>
</dbReference>
<organism evidence="5">
    <name type="scientific">Sesamum angustifolium</name>
    <dbReference type="NCBI Taxonomy" id="2727405"/>
    <lineage>
        <taxon>Eukaryota</taxon>
        <taxon>Viridiplantae</taxon>
        <taxon>Streptophyta</taxon>
        <taxon>Embryophyta</taxon>
        <taxon>Tracheophyta</taxon>
        <taxon>Spermatophyta</taxon>
        <taxon>Magnoliopsida</taxon>
        <taxon>eudicotyledons</taxon>
        <taxon>Gunneridae</taxon>
        <taxon>Pentapetalae</taxon>
        <taxon>asterids</taxon>
        <taxon>lamiids</taxon>
        <taxon>Lamiales</taxon>
        <taxon>Pedaliaceae</taxon>
        <taxon>Sesamum</taxon>
    </lineage>
</organism>
<reference evidence="5" key="2">
    <citation type="journal article" date="2024" name="Plant">
        <title>Genomic evolution and insights into agronomic trait innovations of Sesamum species.</title>
        <authorList>
            <person name="Miao H."/>
            <person name="Wang L."/>
            <person name="Qu L."/>
            <person name="Liu H."/>
            <person name="Sun Y."/>
            <person name="Le M."/>
            <person name="Wang Q."/>
            <person name="Wei S."/>
            <person name="Zheng Y."/>
            <person name="Lin W."/>
            <person name="Duan Y."/>
            <person name="Cao H."/>
            <person name="Xiong S."/>
            <person name="Wang X."/>
            <person name="Wei L."/>
            <person name="Li C."/>
            <person name="Ma Q."/>
            <person name="Ju M."/>
            <person name="Zhao R."/>
            <person name="Li G."/>
            <person name="Mu C."/>
            <person name="Tian Q."/>
            <person name="Mei H."/>
            <person name="Zhang T."/>
            <person name="Gao T."/>
            <person name="Zhang H."/>
        </authorList>
    </citation>
    <scope>NUCLEOTIDE SEQUENCE</scope>
    <source>
        <strain evidence="5">G01</strain>
    </source>
</reference>